<gene>
    <name evidence="1" type="ORF">RPSC1_16</name>
</gene>
<reference evidence="1 2" key="1">
    <citation type="journal article" date="2018" name="Arch. Virol.">
        <title>Genomic characterization of the novel Ralstonia phage RPSC1.</title>
        <authorList>
            <person name="Liao M."/>
        </authorList>
    </citation>
    <scope>NUCLEOTIDE SEQUENCE [LARGE SCALE GENOMIC DNA]</scope>
</reference>
<organism evidence="1 2">
    <name type="scientific">Ralstonia phage RPSC1</name>
    <dbReference type="NCBI Taxonomy" id="2041351"/>
    <lineage>
        <taxon>Viruses</taxon>
        <taxon>Duplodnaviria</taxon>
        <taxon>Heunggongvirae</taxon>
        <taxon>Uroviricota</taxon>
        <taxon>Caudoviricetes</taxon>
        <taxon>Autographivirales</taxon>
        <taxon>Autotranscriptaviridae</taxon>
        <taxon>Stompelvirus</taxon>
        <taxon>Stompelvirus RPSC1</taxon>
    </lineage>
</organism>
<protein>
    <submittedName>
        <fullName evidence="1">Uncharacterized protein</fullName>
    </submittedName>
</protein>
<evidence type="ECO:0000313" key="1">
    <source>
        <dbReference type="EMBL" id="ATN92947.1"/>
    </source>
</evidence>
<evidence type="ECO:0000313" key="2">
    <source>
        <dbReference type="Proteomes" id="UP000258840"/>
    </source>
</evidence>
<sequence>MGIPYEQARAAGLTSAAKGREAYEKYASSVNPTTPSQRLLGSTPPTWDGCHSELPYEHTASRSIKALAEAALAILDIPVRHAPDPFNEAVAYALVHGFTAANVVHSMDAAMLNSWKTNRPMRAGDTLKVYGERGQGKSVAAVYWRAMCDGMDTDLKSKEYFAALATAYHTSVLKPCRKEKPE</sequence>
<dbReference type="Proteomes" id="UP000258840">
    <property type="component" value="Segment"/>
</dbReference>
<proteinExistence type="predicted"/>
<dbReference type="EMBL" id="MF893341">
    <property type="protein sequence ID" value="ATN92947.1"/>
    <property type="molecule type" value="Genomic_DNA"/>
</dbReference>
<accession>A0A2Z2U7V7</accession>
<name>A0A2Z2U7V7_9CAUD</name>
<keyword evidence="2" id="KW-1185">Reference proteome</keyword>